<organism evidence="1 2">
    <name type="scientific">Haemaphysalis longicornis</name>
    <name type="common">Bush tick</name>
    <dbReference type="NCBI Taxonomy" id="44386"/>
    <lineage>
        <taxon>Eukaryota</taxon>
        <taxon>Metazoa</taxon>
        <taxon>Ecdysozoa</taxon>
        <taxon>Arthropoda</taxon>
        <taxon>Chelicerata</taxon>
        <taxon>Arachnida</taxon>
        <taxon>Acari</taxon>
        <taxon>Parasitiformes</taxon>
        <taxon>Ixodida</taxon>
        <taxon>Ixodoidea</taxon>
        <taxon>Ixodidae</taxon>
        <taxon>Haemaphysalinae</taxon>
        <taxon>Haemaphysalis</taxon>
    </lineage>
</organism>
<dbReference type="Proteomes" id="UP000821853">
    <property type="component" value="Chromosome 3"/>
</dbReference>
<reference evidence="1 2" key="1">
    <citation type="journal article" date="2020" name="Cell">
        <title>Large-Scale Comparative Analyses of Tick Genomes Elucidate Their Genetic Diversity and Vector Capacities.</title>
        <authorList>
            <consortium name="Tick Genome and Microbiome Consortium (TIGMIC)"/>
            <person name="Jia N."/>
            <person name="Wang J."/>
            <person name="Shi W."/>
            <person name="Du L."/>
            <person name="Sun Y."/>
            <person name="Zhan W."/>
            <person name="Jiang J.F."/>
            <person name="Wang Q."/>
            <person name="Zhang B."/>
            <person name="Ji P."/>
            <person name="Bell-Sakyi L."/>
            <person name="Cui X.M."/>
            <person name="Yuan T.T."/>
            <person name="Jiang B.G."/>
            <person name="Yang W.F."/>
            <person name="Lam T.T."/>
            <person name="Chang Q.C."/>
            <person name="Ding S.J."/>
            <person name="Wang X.J."/>
            <person name="Zhu J.G."/>
            <person name="Ruan X.D."/>
            <person name="Zhao L."/>
            <person name="Wei J.T."/>
            <person name="Ye R.Z."/>
            <person name="Que T.C."/>
            <person name="Du C.H."/>
            <person name="Zhou Y.H."/>
            <person name="Cheng J.X."/>
            <person name="Dai P.F."/>
            <person name="Guo W.B."/>
            <person name="Han X.H."/>
            <person name="Huang E.J."/>
            <person name="Li L.F."/>
            <person name="Wei W."/>
            <person name="Gao Y.C."/>
            <person name="Liu J.Z."/>
            <person name="Shao H.Z."/>
            <person name="Wang X."/>
            <person name="Wang C.C."/>
            <person name="Yang T.C."/>
            <person name="Huo Q.B."/>
            <person name="Li W."/>
            <person name="Chen H.Y."/>
            <person name="Chen S.E."/>
            <person name="Zhou L.G."/>
            <person name="Ni X.B."/>
            <person name="Tian J.H."/>
            <person name="Sheng Y."/>
            <person name="Liu T."/>
            <person name="Pan Y.S."/>
            <person name="Xia L.Y."/>
            <person name="Li J."/>
            <person name="Zhao F."/>
            <person name="Cao W.C."/>
        </authorList>
    </citation>
    <scope>NUCLEOTIDE SEQUENCE [LARGE SCALE GENOMIC DNA]</scope>
    <source>
        <strain evidence="1">HaeL-2018</strain>
    </source>
</reference>
<protein>
    <submittedName>
        <fullName evidence="1">Uncharacterized protein</fullName>
    </submittedName>
</protein>
<dbReference type="VEuPathDB" id="VectorBase:HLOH_041821"/>
<gene>
    <name evidence="1" type="ORF">HPB48_016756</name>
</gene>
<comment type="caution">
    <text evidence="1">The sequence shown here is derived from an EMBL/GenBank/DDBJ whole genome shotgun (WGS) entry which is preliminary data.</text>
</comment>
<proteinExistence type="predicted"/>
<evidence type="ECO:0000313" key="1">
    <source>
        <dbReference type="EMBL" id="KAH9371264.1"/>
    </source>
</evidence>
<name>A0A9J6G9V7_HAELO</name>
<accession>A0A9J6G9V7</accession>
<evidence type="ECO:0000313" key="2">
    <source>
        <dbReference type="Proteomes" id="UP000821853"/>
    </source>
</evidence>
<dbReference type="AlphaFoldDB" id="A0A9J6G9V7"/>
<dbReference type="EMBL" id="JABSTR010000005">
    <property type="protein sequence ID" value="KAH9371264.1"/>
    <property type="molecule type" value="Genomic_DNA"/>
</dbReference>
<keyword evidence="2" id="KW-1185">Reference proteome</keyword>
<sequence length="84" mass="9637">MNAAGLNSAERRDTYFKPRPRQNLTVISPYRMSAKDKILVNKQVTLEDRTHTFSAYTASYRTLARMLYVESPLKQPNNKSIGNT</sequence>